<dbReference type="Gene3D" id="3.30.70.20">
    <property type="match status" value="1"/>
</dbReference>
<dbReference type="PROSITE" id="PS51379">
    <property type="entry name" value="4FE4S_FER_2"/>
    <property type="match status" value="1"/>
</dbReference>
<accession>N0BDG6</accession>
<dbReference type="KEGG" id="ast:Asulf_01030"/>
<dbReference type="RefSeq" id="WP_015590631.1">
    <property type="nucleotide sequence ID" value="NC_021169.1"/>
</dbReference>
<dbReference type="PROSITE" id="PS00198">
    <property type="entry name" value="4FE4S_FER_1"/>
    <property type="match status" value="1"/>
</dbReference>
<gene>
    <name evidence="2" type="ORF">Asulf_01030</name>
</gene>
<proteinExistence type="predicted"/>
<dbReference type="GeneID" id="15392671"/>
<protein>
    <submittedName>
        <fullName evidence="2">Uncharacterized Fe-S center protein</fullName>
    </submittedName>
</protein>
<dbReference type="InterPro" id="IPR017900">
    <property type="entry name" value="4Fe4S_Fe_S_CS"/>
</dbReference>
<dbReference type="AlphaFoldDB" id="N0BDG6"/>
<dbReference type="InterPro" id="IPR007160">
    <property type="entry name" value="DUF362"/>
</dbReference>
<organism evidence="2 3">
    <name type="scientific">Archaeoglobus sulfaticallidus PM70-1</name>
    <dbReference type="NCBI Taxonomy" id="387631"/>
    <lineage>
        <taxon>Archaea</taxon>
        <taxon>Methanobacteriati</taxon>
        <taxon>Methanobacteriota</taxon>
        <taxon>Archaeoglobi</taxon>
        <taxon>Archaeoglobales</taxon>
        <taxon>Archaeoglobaceae</taxon>
        <taxon>Archaeoglobus</taxon>
    </lineage>
</organism>
<feature type="domain" description="4Fe-4S ferredoxin-type" evidence="1">
    <location>
        <begin position="195"/>
        <end position="224"/>
    </location>
</feature>
<dbReference type="Proteomes" id="UP000013307">
    <property type="component" value="Chromosome"/>
</dbReference>
<evidence type="ECO:0000313" key="3">
    <source>
        <dbReference type="Proteomes" id="UP000013307"/>
    </source>
</evidence>
<dbReference type="EMBL" id="CP005290">
    <property type="protein sequence ID" value="AGK61033.1"/>
    <property type="molecule type" value="Genomic_DNA"/>
</dbReference>
<dbReference type="GO" id="GO:0016491">
    <property type="term" value="F:oxidoreductase activity"/>
    <property type="evidence" value="ECO:0007669"/>
    <property type="project" value="UniProtKB-ARBA"/>
</dbReference>
<sequence length="366" mass="40546">MSDVFFADSRAMVTDPSKWFQPSLSLVSKLKRLIDESKILDFIDKGDIVAVKTHFGDRGTTKTLRSVYIRTIVKEIKKRGGKPFVTETTGLGLTRLRSSAIGRIEIAEENGYTSQTLLAPIIIADGVMGFDFVKVNINGRHLKDVFVAKAFESVDKVVCATHFKLHMMAGMGGSIKNVGVGCVAKPSKYDLHCPNPPYINENCTECGDCVEICPAGAIKNFRIDHSICLKCTGCSEVCKYDAVTIEPWLGGREIGERIVECAKGVYEVVGEENFAFFNFMIDVTPHCDCHPYSDNNIIPDVGIFVSRDIVSVDAVCLETLQKLEASRDALTGDKKLWDWTSPQSQLDYAEEIGLGERKYELFRVGD</sequence>
<dbReference type="SUPFAM" id="SSF54862">
    <property type="entry name" value="4Fe-4S ferredoxins"/>
    <property type="match status" value="1"/>
</dbReference>
<evidence type="ECO:0000313" key="2">
    <source>
        <dbReference type="EMBL" id="AGK61033.1"/>
    </source>
</evidence>
<dbReference type="HOGENOM" id="CLU_046240_0_0_2"/>
<dbReference type="STRING" id="387631.Asulf_01030"/>
<keyword evidence="3" id="KW-1185">Reference proteome</keyword>
<dbReference type="InterPro" id="IPR017896">
    <property type="entry name" value="4Fe4S_Fe-S-bd"/>
</dbReference>
<reference evidence="2 3" key="1">
    <citation type="journal article" date="2013" name="Genome Announc.">
        <title>Complete Genome Sequence of the Thermophilic and Facultatively Chemolithoautotrophic Sulfate Reducer Archaeoglobus sulfaticallidus Strain PM70-1T.</title>
        <authorList>
            <person name="Stokke R."/>
            <person name="Hocking W.P."/>
            <person name="Steinsbu B.O."/>
            <person name="Steen I.H."/>
        </authorList>
    </citation>
    <scope>NUCLEOTIDE SEQUENCE [LARGE SCALE GENOMIC DNA]</scope>
    <source>
        <strain evidence="2">PM70-1</strain>
    </source>
</reference>
<evidence type="ECO:0000259" key="1">
    <source>
        <dbReference type="PROSITE" id="PS51379"/>
    </source>
</evidence>
<dbReference type="Pfam" id="PF04015">
    <property type="entry name" value="DUF362"/>
    <property type="match status" value="1"/>
</dbReference>
<name>N0BDG6_9EURY</name>
<dbReference type="eggNOG" id="arCOG02448">
    <property type="taxonomic scope" value="Archaea"/>
</dbReference>
<dbReference type="OrthoDB" id="5583at2157"/>